<keyword evidence="2" id="KW-1133">Transmembrane helix</keyword>
<feature type="region of interest" description="Disordered" evidence="1">
    <location>
        <begin position="17"/>
        <end position="128"/>
    </location>
</feature>
<evidence type="ECO:0000313" key="4">
    <source>
        <dbReference type="Proteomes" id="UP000054477"/>
    </source>
</evidence>
<dbReference type="Proteomes" id="UP000054477">
    <property type="component" value="Unassembled WGS sequence"/>
</dbReference>
<accession>A0A0C9Y0Z9</accession>
<evidence type="ECO:0000313" key="3">
    <source>
        <dbReference type="EMBL" id="KIK07534.1"/>
    </source>
</evidence>
<keyword evidence="2" id="KW-0812">Transmembrane</keyword>
<feature type="compositionally biased region" description="Basic and acidic residues" evidence="1">
    <location>
        <begin position="474"/>
        <end position="488"/>
    </location>
</feature>
<feature type="compositionally biased region" description="Polar residues" evidence="1">
    <location>
        <begin position="172"/>
        <end position="190"/>
    </location>
</feature>
<feature type="transmembrane region" description="Helical" evidence="2">
    <location>
        <begin position="892"/>
        <end position="923"/>
    </location>
</feature>
<feature type="region of interest" description="Disordered" evidence="1">
    <location>
        <begin position="405"/>
        <end position="505"/>
    </location>
</feature>
<feature type="region of interest" description="Disordered" evidence="1">
    <location>
        <begin position="564"/>
        <end position="593"/>
    </location>
</feature>
<keyword evidence="2" id="KW-0472">Membrane</keyword>
<evidence type="ECO:0000256" key="2">
    <source>
        <dbReference type="SAM" id="Phobius"/>
    </source>
</evidence>
<reference evidence="3 4" key="1">
    <citation type="submission" date="2014-04" db="EMBL/GenBank/DDBJ databases">
        <authorList>
            <consortium name="DOE Joint Genome Institute"/>
            <person name="Kuo A."/>
            <person name="Kohler A."/>
            <person name="Nagy L.G."/>
            <person name="Floudas D."/>
            <person name="Copeland A."/>
            <person name="Barry K.W."/>
            <person name="Cichocki N."/>
            <person name="Veneault-Fourrey C."/>
            <person name="LaButti K."/>
            <person name="Lindquist E.A."/>
            <person name="Lipzen A."/>
            <person name="Lundell T."/>
            <person name="Morin E."/>
            <person name="Murat C."/>
            <person name="Sun H."/>
            <person name="Tunlid A."/>
            <person name="Henrissat B."/>
            <person name="Grigoriev I.V."/>
            <person name="Hibbett D.S."/>
            <person name="Martin F."/>
            <person name="Nordberg H.P."/>
            <person name="Cantor M.N."/>
            <person name="Hua S.X."/>
        </authorList>
    </citation>
    <scope>NUCLEOTIDE SEQUENCE [LARGE SCALE GENOMIC DNA]</scope>
    <source>
        <strain evidence="3 4">LaAM-08-1</strain>
    </source>
</reference>
<feature type="transmembrane region" description="Helical" evidence="2">
    <location>
        <begin position="849"/>
        <end position="871"/>
    </location>
</feature>
<gene>
    <name evidence="3" type="ORF">K443DRAFT_673441</name>
</gene>
<dbReference type="AlphaFoldDB" id="A0A0C9Y0Z9"/>
<organism evidence="3 4">
    <name type="scientific">Laccaria amethystina LaAM-08-1</name>
    <dbReference type="NCBI Taxonomy" id="1095629"/>
    <lineage>
        <taxon>Eukaryota</taxon>
        <taxon>Fungi</taxon>
        <taxon>Dikarya</taxon>
        <taxon>Basidiomycota</taxon>
        <taxon>Agaricomycotina</taxon>
        <taxon>Agaricomycetes</taxon>
        <taxon>Agaricomycetidae</taxon>
        <taxon>Agaricales</taxon>
        <taxon>Agaricineae</taxon>
        <taxon>Hydnangiaceae</taxon>
        <taxon>Laccaria</taxon>
    </lineage>
</organism>
<name>A0A0C9Y0Z9_9AGAR</name>
<feature type="region of interest" description="Disordered" evidence="1">
    <location>
        <begin position="162"/>
        <end position="191"/>
    </location>
</feature>
<dbReference type="OrthoDB" id="3190515at2759"/>
<feature type="region of interest" description="Disordered" evidence="1">
    <location>
        <begin position="221"/>
        <end position="248"/>
    </location>
</feature>
<sequence length="932" mass="105300">MENSTFINTEDDVFMVPQDSVITSKPNRIRFPADDSTSPRHGRRSPEVSSKSYGISAIPPIRRGSPLNPQKVNTPLDTRRRTRPADVSSPSLDSPPRQRRNLNTGVTDPIRDSKLPSQQVGLDHGHGGMGAFSNEYDLSHEDPRILQDVQRALKLKARREARLKTESRISPLDSSSPALNGNSPASRLTQSSPSRILHLLSPPSSPAPLWKANASSDLDFSPSTGLLNEQTHHHPIPTSSDNGMTLDWSVSSLEDDSSERRWSLTRGKRKERDKMDPLGVVAEQEQQMHEGKLKRIQTIAAPQTSRKAAITKDQLGRRYKLLYDGLSERSSPFSLAKIARWYGSQDELMMDTLCLAEPFAWLKHLEKQGTTSIRSPWHLSALIMEEYYHSKKQRNMMTTVPEDNALLEPTEFPRVTASASPRKSTPSESDPRVSFERLNNLSQDAPDVSAVKSVPESKSDGEIQRPSRAQTRFKLKDAEDGGASRDESITESSNHGSSKKPKQVDAEHLPVAPEIKFVTTQNPSAQGSVPLQIAVSTSSGTSYDDQHQPSFQKSRGYHSLTSLQQGMGSRRARVSLPFPDQHPFGRRNRKEENEDLAQREYEVKAALLEEATAHNHRIRQLLNRVSASVKEYESIQSGATRASLSYKNLPKELLDSFGHDPAAVTGTTRRLRGWRAVEDIQQRLQRQREVFQAFISHSRGRPVPSQCALGDSILHLTQTLEVLESHKKSIASTARHVTNLLESVQEVHAEVKVNYYDTVSHTSVLYPELSDIVALEESYKDQYQQFWDFGMDALTFLLDTVTPFWRTYGKTIGEDVRDFLIIPLYRNEFTGQARRYQIKEFPNRSVRHWLGLAVFFMLSIAVNILQVRGAISSSLHFRLRWIPYDSVRWTVLPFFWTGILIQWFAVIIEFTIVFMQLGVIVWWTGWSVNIST</sequence>
<feature type="compositionally biased region" description="Polar residues" evidence="1">
    <location>
        <begin position="417"/>
        <end position="428"/>
    </location>
</feature>
<keyword evidence="4" id="KW-1185">Reference proteome</keyword>
<dbReference type="HOGENOM" id="CLU_007123_0_0_1"/>
<proteinExistence type="predicted"/>
<protein>
    <submittedName>
        <fullName evidence="3">Uncharacterized protein</fullName>
    </submittedName>
</protein>
<dbReference type="STRING" id="1095629.A0A0C9Y0Z9"/>
<feature type="compositionally biased region" description="Basic and acidic residues" evidence="1">
    <location>
        <begin position="455"/>
        <end position="465"/>
    </location>
</feature>
<dbReference type="EMBL" id="KN838547">
    <property type="protein sequence ID" value="KIK07534.1"/>
    <property type="molecule type" value="Genomic_DNA"/>
</dbReference>
<reference evidence="4" key="2">
    <citation type="submission" date="2015-01" db="EMBL/GenBank/DDBJ databases">
        <title>Evolutionary Origins and Diversification of the Mycorrhizal Mutualists.</title>
        <authorList>
            <consortium name="DOE Joint Genome Institute"/>
            <consortium name="Mycorrhizal Genomics Consortium"/>
            <person name="Kohler A."/>
            <person name="Kuo A."/>
            <person name="Nagy L.G."/>
            <person name="Floudas D."/>
            <person name="Copeland A."/>
            <person name="Barry K.W."/>
            <person name="Cichocki N."/>
            <person name="Veneault-Fourrey C."/>
            <person name="LaButti K."/>
            <person name="Lindquist E.A."/>
            <person name="Lipzen A."/>
            <person name="Lundell T."/>
            <person name="Morin E."/>
            <person name="Murat C."/>
            <person name="Riley R."/>
            <person name="Ohm R."/>
            <person name="Sun H."/>
            <person name="Tunlid A."/>
            <person name="Henrissat B."/>
            <person name="Grigoriev I.V."/>
            <person name="Hibbett D.S."/>
            <person name="Martin F."/>
        </authorList>
    </citation>
    <scope>NUCLEOTIDE SEQUENCE [LARGE SCALE GENOMIC DNA]</scope>
    <source>
        <strain evidence="4">LaAM-08-1</strain>
    </source>
</reference>
<feature type="compositionally biased region" description="Polar residues" evidence="1">
    <location>
        <begin position="237"/>
        <end position="248"/>
    </location>
</feature>
<feature type="compositionally biased region" description="Polar residues" evidence="1">
    <location>
        <begin position="67"/>
        <end position="76"/>
    </location>
</feature>
<evidence type="ECO:0000256" key="1">
    <source>
        <dbReference type="SAM" id="MobiDB-lite"/>
    </source>
</evidence>